<evidence type="ECO:0000259" key="4">
    <source>
        <dbReference type="Pfam" id="PF03717"/>
    </source>
</evidence>
<dbReference type="GO" id="GO:0071555">
    <property type="term" value="P:cell wall organization"/>
    <property type="evidence" value="ECO:0007669"/>
    <property type="project" value="TreeGrafter"/>
</dbReference>
<keyword evidence="2" id="KW-0472">Membrane</keyword>
<sequence length="563" mass="62268">MNARYSFLIIIFWTFGLLILGRLFYWQVVKADELQEQASRQQSTWLEIPSPRGEILAQDGYPLVTNEDRYLLYVNPRQLASKSTVIDQIANWLSASDSARLELSRSLQTDLLWYVIAHQVSFSEKTALQKLDIPGLGFEPEPGRVYPEGSSSAHITGFVGKNESGSFLGYFGLEGYYDRELSGHPGRFYQEHDAFNRPILIGSQFRQSPRPGHSLMTSIDRTVQFTISQALSEGISRYQAEGGTITVMDPKTGLISGMVAHPGYDPSTYNDFTQDLYKNPVISDSYEPGSIFKVLVMASALDAKVVKADTICSICTGPVIIGDAAIRSWNDKYYPNSTARDIILHSDNVGMVFVSRLLGKSRTLDYIRRFGIGSKTGIDLQEEDVTPMRPNDKWYEIDWATTSFGQGIAVTPMQMVRAVGAIANGGKLVTPRVVTKIQGDDINKIIPLDPPANIISPESAALITQMMVNGVNNGEVRYYKPKGYLIAGKTGTAQIPISGHYDPDKVIASFIGFAPADNPKFVMLVTLNNPKPSPWGSTTAAPLWMSVAKKLFAYYKIPSSIHN</sequence>
<gene>
    <name evidence="5" type="ORF">A2876_03455</name>
</gene>
<dbReference type="Pfam" id="PF03717">
    <property type="entry name" value="PBP_dimer"/>
    <property type="match status" value="1"/>
</dbReference>
<dbReference type="InterPro" id="IPR012338">
    <property type="entry name" value="Beta-lactam/transpept-like"/>
</dbReference>
<comment type="subcellular location">
    <subcellularLocation>
        <location evidence="1">Membrane</location>
    </subcellularLocation>
</comment>
<dbReference type="InterPro" id="IPR036138">
    <property type="entry name" value="PBP_dimer_sf"/>
</dbReference>
<dbReference type="SUPFAM" id="SSF56519">
    <property type="entry name" value="Penicillin binding protein dimerisation domain"/>
    <property type="match status" value="1"/>
</dbReference>
<dbReference type="InterPro" id="IPR001460">
    <property type="entry name" value="PCN-bd_Tpept"/>
</dbReference>
<dbReference type="AlphaFoldDB" id="A0A1F4YFE6"/>
<name>A0A1F4YFE6_9BACT</name>
<evidence type="ECO:0000256" key="1">
    <source>
        <dbReference type="ARBA" id="ARBA00004370"/>
    </source>
</evidence>
<dbReference type="Gene3D" id="3.30.450.330">
    <property type="match status" value="1"/>
</dbReference>
<feature type="domain" description="Penicillin-binding protein dimerisation" evidence="4">
    <location>
        <begin position="48"/>
        <end position="199"/>
    </location>
</feature>
<dbReference type="Proteomes" id="UP000178176">
    <property type="component" value="Unassembled WGS sequence"/>
</dbReference>
<dbReference type="PANTHER" id="PTHR30627">
    <property type="entry name" value="PEPTIDOGLYCAN D,D-TRANSPEPTIDASE"/>
    <property type="match status" value="1"/>
</dbReference>
<dbReference type="Gene3D" id="3.40.710.10">
    <property type="entry name" value="DD-peptidase/beta-lactamase superfamily"/>
    <property type="match status" value="1"/>
</dbReference>
<protein>
    <recommendedName>
        <fullName evidence="7">Penicillin-binding protein transpeptidase domain-containing protein</fullName>
    </recommendedName>
</protein>
<proteinExistence type="predicted"/>
<dbReference type="GO" id="GO:0005886">
    <property type="term" value="C:plasma membrane"/>
    <property type="evidence" value="ECO:0007669"/>
    <property type="project" value="TreeGrafter"/>
</dbReference>
<dbReference type="InterPro" id="IPR050515">
    <property type="entry name" value="Beta-lactam/transpept"/>
</dbReference>
<evidence type="ECO:0000259" key="3">
    <source>
        <dbReference type="Pfam" id="PF00905"/>
    </source>
</evidence>
<dbReference type="PANTHER" id="PTHR30627:SF1">
    <property type="entry name" value="PEPTIDOGLYCAN D,D-TRANSPEPTIDASE FTSI"/>
    <property type="match status" value="1"/>
</dbReference>
<evidence type="ECO:0000256" key="2">
    <source>
        <dbReference type="ARBA" id="ARBA00023136"/>
    </source>
</evidence>
<dbReference type="GO" id="GO:0008658">
    <property type="term" value="F:penicillin binding"/>
    <property type="evidence" value="ECO:0007669"/>
    <property type="project" value="InterPro"/>
</dbReference>
<organism evidence="5 6">
    <name type="scientific">Candidatus Amesbacteria bacterium RIFCSPHIGHO2_01_FULL_48_32b</name>
    <dbReference type="NCBI Taxonomy" id="1797253"/>
    <lineage>
        <taxon>Bacteria</taxon>
        <taxon>Candidatus Amesiibacteriota</taxon>
    </lineage>
</organism>
<evidence type="ECO:0000313" key="5">
    <source>
        <dbReference type="EMBL" id="OGC91973.1"/>
    </source>
</evidence>
<dbReference type="InterPro" id="IPR005311">
    <property type="entry name" value="PBP_dimer"/>
</dbReference>
<dbReference type="Gene3D" id="3.90.1310.10">
    <property type="entry name" value="Penicillin-binding protein 2a (Domain 2)"/>
    <property type="match status" value="1"/>
</dbReference>
<evidence type="ECO:0008006" key="7">
    <source>
        <dbReference type="Google" id="ProtNLM"/>
    </source>
</evidence>
<dbReference type="Pfam" id="PF00905">
    <property type="entry name" value="Transpeptidase"/>
    <property type="match status" value="1"/>
</dbReference>
<evidence type="ECO:0000313" key="6">
    <source>
        <dbReference type="Proteomes" id="UP000178176"/>
    </source>
</evidence>
<comment type="caution">
    <text evidence="5">The sequence shown here is derived from an EMBL/GenBank/DDBJ whole genome shotgun (WGS) entry which is preliminary data.</text>
</comment>
<dbReference type="EMBL" id="MEXH01000026">
    <property type="protein sequence ID" value="OGC91973.1"/>
    <property type="molecule type" value="Genomic_DNA"/>
</dbReference>
<reference evidence="5 6" key="1">
    <citation type="journal article" date="2016" name="Nat. Commun.">
        <title>Thousands of microbial genomes shed light on interconnected biogeochemical processes in an aquifer system.</title>
        <authorList>
            <person name="Anantharaman K."/>
            <person name="Brown C.T."/>
            <person name="Hug L.A."/>
            <person name="Sharon I."/>
            <person name="Castelle C.J."/>
            <person name="Probst A.J."/>
            <person name="Thomas B.C."/>
            <person name="Singh A."/>
            <person name="Wilkins M.J."/>
            <person name="Karaoz U."/>
            <person name="Brodie E.L."/>
            <person name="Williams K.H."/>
            <person name="Hubbard S.S."/>
            <person name="Banfield J.F."/>
        </authorList>
    </citation>
    <scope>NUCLEOTIDE SEQUENCE [LARGE SCALE GENOMIC DNA]</scope>
</reference>
<feature type="domain" description="Penicillin-binding protein transpeptidase" evidence="3">
    <location>
        <begin position="243"/>
        <end position="543"/>
    </location>
</feature>
<accession>A0A1F4YFE6</accession>
<dbReference type="SUPFAM" id="SSF56601">
    <property type="entry name" value="beta-lactamase/transpeptidase-like"/>
    <property type="match status" value="1"/>
</dbReference>